<keyword evidence="1" id="KW-0677">Repeat</keyword>
<dbReference type="GO" id="GO:0004842">
    <property type="term" value="F:ubiquitin-protein transferase activity"/>
    <property type="evidence" value="ECO:0007669"/>
    <property type="project" value="TreeGrafter"/>
</dbReference>
<evidence type="ECO:0000256" key="3">
    <source>
        <dbReference type="PROSITE-ProRule" id="PRU00023"/>
    </source>
</evidence>
<dbReference type="Proteomes" id="UP000292039">
    <property type="component" value="Unassembled WGS sequence"/>
</dbReference>
<evidence type="ECO:0000313" key="6">
    <source>
        <dbReference type="Proteomes" id="UP000292039"/>
    </source>
</evidence>
<comment type="caution">
    <text evidence="5">The sequence shown here is derived from an EMBL/GenBank/DDBJ whole genome shotgun (WGS) entry which is preliminary data.</text>
</comment>
<dbReference type="InterPro" id="IPR002110">
    <property type="entry name" value="Ankyrin_rpt"/>
</dbReference>
<dbReference type="SUPFAM" id="SSF48403">
    <property type="entry name" value="Ankyrin repeat"/>
    <property type="match status" value="1"/>
</dbReference>
<dbReference type="PROSITE" id="PS50088">
    <property type="entry name" value="ANK_REPEAT"/>
    <property type="match status" value="2"/>
</dbReference>
<dbReference type="PANTHER" id="PTHR24171:SF8">
    <property type="entry name" value="BRCA1-ASSOCIATED RING DOMAIN PROTEIN 1"/>
    <property type="match status" value="1"/>
</dbReference>
<evidence type="ECO:0008006" key="7">
    <source>
        <dbReference type="Google" id="ProtNLM"/>
    </source>
</evidence>
<gene>
    <name evidence="5" type="ORF">EV679_1953</name>
</gene>
<feature type="repeat" description="ANK" evidence="3">
    <location>
        <begin position="190"/>
        <end position="222"/>
    </location>
</feature>
<dbReference type="AlphaFoldDB" id="A0A4Q7MRS8"/>
<keyword evidence="2 3" id="KW-0040">ANK repeat</keyword>
<dbReference type="Pfam" id="PF12796">
    <property type="entry name" value="Ank_2"/>
    <property type="match status" value="1"/>
</dbReference>
<reference evidence="5 6" key="1">
    <citation type="submission" date="2019-02" db="EMBL/GenBank/DDBJ databases">
        <title>Genomic Encyclopedia of Type Strains, Phase IV (KMG-IV): sequencing the most valuable type-strain genomes for metagenomic binning, comparative biology and taxonomic classification.</title>
        <authorList>
            <person name="Goeker M."/>
        </authorList>
    </citation>
    <scope>NUCLEOTIDE SEQUENCE [LARGE SCALE GENOMIC DNA]</scope>
    <source>
        <strain evidence="5 6">DSM 16618</strain>
    </source>
</reference>
<name>A0A4Q7MRS8_9BURK</name>
<dbReference type="RefSeq" id="WP_130487065.1">
    <property type="nucleotide sequence ID" value="NZ_CBCSEB010000001.1"/>
</dbReference>
<organism evidence="5 6">
    <name type="scientific">Kerstersia gyiorum</name>
    <dbReference type="NCBI Taxonomy" id="206506"/>
    <lineage>
        <taxon>Bacteria</taxon>
        <taxon>Pseudomonadati</taxon>
        <taxon>Pseudomonadota</taxon>
        <taxon>Betaproteobacteria</taxon>
        <taxon>Burkholderiales</taxon>
        <taxon>Alcaligenaceae</taxon>
        <taxon>Kerstersia</taxon>
    </lineage>
</organism>
<dbReference type="PANTHER" id="PTHR24171">
    <property type="entry name" value="ANKYRIN REPEAT DOMAIN-CONTAINING PROTEIN 39-RELATED"/>
    <property type="match status" value="1"/>
</dbReference>
<feature type="region of interest" description="Disordered" evidence="4">
    <location>
        <begin position="1"/>
        <end position="23"/>
    </location>
</feature>
<dbReference type="PRINTS" id="PR01415">
    <property type="entry name" value="ANKYRIN"/>
</dbReference>
<dbReference type="Gene3D" id="1.25.40.20">
    <property type="entry name" value="Ankyrin repeat-containing domain"/>
    <property type="match status" value="1"/>
</dbReference>
<dbReference type="SMART" id="SM00248">
    <property type="entry name" value="ANK"/>
    <property type="match status" value="4"/>
</dbReference>
<evidence type="ECO:0000256" key="2">
    <source>
        <dbReference type="ARBA" id="ARBA00023043"/>
    </source>
</evidence>
<feature type="repeat" description="ANK" evidence="3">
    <location>
        <begin position="157"/>
        <end position="189"/>
    </location>
</feature>
<proteinExistence type="predicted"/>
<protein>
    <recommendedName>
        <fullName evidence="7">Ankyrin repeat protein</fullName>
    </recommendedName>
</protein>
<dbReference type="GO" id="GO:0085020">
    <property type="term" value="P:protein K6-linked ubiquitination"/>
    <property type="evidence" value="ECO:0007669"/>
    <property type="project" value="TreeGrafter"/>
</dbReference>
<accession>A0A4Q7MRS8</accession>
<dbReference type="PROSITE" id="PS50297">
    <property type="entry name" value="ANK_REP_REGION"/>
    <property type="match status" value="2"/>
</dbReference>
<evidence type="ECO:0000256" key="1">
    <source>
        <dbReference type="ARBA" id="ARBA00022737"/>
    </source>
</evidence>
<sequence length="254" mass="27715">MTNRIITPSRRQTASPSSHSRRQHLLTGQQRFMPGRRACLASVLSLCCAAAWASKETRVPVPRDWWVNLDNDRAASIASALRAGADPNLRNEEGMPSVMYAVRKSAWNAFDVLAAAPGLNLEARNRWDENVLMYAALMGQTGRVEQLLRRGAEINKLGWTALHYAAAGGHEDTVDLLLANGAMVNAPAPDGTSPLMMAAQANSRPAVERLLQAGAHLAQQTTDGRNAVDFAESKGHTRMAEELRTLMARRPANR</sequence>
<feature type="compositionally biased region" description="Polar residues" evidence="4">
    <location>
        <begin position="1"/>
        <end position="18"/>
    </location>
</feature>
<dbReference type="EMBL" id="SGWZ01000002">
    <property type="protein sequence ID" value="RZS70546.1"/>
    <property type="molecule type" value="Genomic_DNA"/>
</dbReference>
<dbReference type="InterPro" id="IPR036770">
    <property type="entry name" value="Ankyrin_rpt-contain_sf"/>
</dbReference>
<evidence type="ECO:0000313" key="5">
    <source>
        <dbReference type="EMBL" id="RZS70546.1"/>
    </source>
</evidence>
<evidence type="ECO:0000256" key="4">
    <source>
        <dbReference type="SAM" id="MobiDB-lite"/>
    </source>
</evidence>